<comment type="caution">
    <text evidence="1">The sequence shown here is derived from an EMBL/GenBank/DDBJ whole genome shotgun (WGS) entry which is preliminary data.</text>
</comment>
<keyword evidence="2" id="KW-1185">Reference proteome</keyword>
<accession>A0ABS1IYS5</accession>
<reference evidence="1 2" key="1">
    <citation type="submission" date="2021-01" db="EMBL/GenBank/DDBJ databases">
        <title>Isolation and description of Catonella massiliensis sp. nov., a novel Catonella species, isolated from a stable periodontitis subject.</title>
        <authorList>
            <person name="Antezack A."/>
            <person name="Boxberger M."/>
            <person name="La Scola B."/>
            <person name="Monnet-Corti V."/>
        </authorList>
    </citation>
    <scope>NUCLEOTIDE SEQUENCE [LARGE SCALE GENOMIC DNA]</scope>
    <source>
        <strain evidence="1 2">Marseille-Q4567</strain>
    </source>
</reference>
<proteinExistence type="predicted"/>
<sequence length="81" mass="9610">MTKIPIFSLDCYNKNVIKMIMEKYGLTEMEAAREFLMSETHRMLEDADMAMWEFSARAIFDMWEVEKITGNPRNSVHLRSE</sequence>
<dbReference type="RefSeq" id="WP_208428491.1">
    <property type="nucleotide sequence ID" value="NZ_JAEPRJ010000001.1"/>
</dbReference>
<name>A0ABS1IYS5_9FIRM</name>
<dbReference type="EMBL" id="JAEPRJ010000001">
    <property type="protein sequence ID" value="MBK5896970.1"/>
    <property type="molecule type" value="Genomic_DNA"/>
</dbReference>
<evidence type="ECO:0000313" key="1">
    <source>
        <dbReference type="EMBL" id="MBK5896970.1"/>
    </source>
</evidence>
<evidence type="ECO:0000313" key="2">
    <source>
        <dbReference type="Proteomes" id="UP000604730"/>
    </source>
</evidence>
<gene>
    <name evidence="1" type="ORF">JJN12_04110</name>
</gene>
<dbReference type="Proteomes" id="UP000604730">
    <property type="component" value="Unassembled WGS sequence"/>
</dbReference>
<organism evidence="1 2">
    <name type="scientific">Catonella massiliensis</name>
    <dbReference type="NCBI Taxonomy" id="2799636"/>
    <lineage>
        <taxon>Bacteria</taxon>
        <taxon>Bacillati</taxon>
        <taxon>Bacillota</taxon>
        <taxon>Clostridia</taxon>
        <taxon>Lachnospirales</taxon>
        <taxon>Lachnospiraceae</taxon>
        <taxon>Catonella</taxon>
    </lineage>
</organism>
<protein>
    <submittedName>
        <fullName evidence="1">Uncharacterized protein</fullName>
    </submittedName>
</protein>